<dbReference type="InterPro" id="IPR053843">
    <property type="entry name" value="DnaD_N"/>
</dbReference>
<dbReference type="EMBL" id="CP058215">
    <property type="protein sequence ID" value="QLC49788.1"/>
    <property type="molecule type" value="Genomic_DNA"/>
</dbReference>
<dbReference type="Gene3D" id="1.10.10.10">
    <property type="entry name" value="Winged helix-like DNA-binding domain superfamily/Winged helix DNA-binding domain"/>
    <property type="match status" value="1"/>
</dbReference>
<proteinExistence type="predicted"/>
<dbReference type="GeneID" id="55821165"/>
<dbReference type="SUPFAM" id="SSF46785">
    <property type="entry name" value="Winged helix' DNA-binding domain"/>
    <property type="match status" value="1"/>
</dbReference>
<keyword evidence="3" id="KW-1185">Reference proteome</keyword>
<organism evidence="2 3">
    <name type="scientific">Methanolobus zinderi</name>
    <dbReference type="NCBI Taxonomy" id="536044"/>
    <lineage>
        <taxon>Archaea</taxon>
        <taxon>Methanobacteriati</taxon>
        <taxon>Methanobacteriota</taxon>
        <taxon>Stenosarchaea group</taxon>
        <taxon>Methanomicrobia</taxon>
        <taxon>Methanosarcinales</taxon>
        <taxon>Methanosarcinaceae</taxon>
        <taxon>Methanolobus</taxon>
    </lineage>
</organism>
<dbReference type="AlphaFoldDB" id="A0A7D5I400"/>
<evidence type="ECO:0000313" key="2">
    <source>
        <dbReference type="EMBL" id="QLC49788.1"/>
    </source>
</evidence>
<dbReference type="RefSeq" id="WP_176964844.1">
    <property type="nucleotide sequence ID" value="NZ_CP058215.1"/>
</dbReference>
<dbReference type="OrthoDB" id="9141at2157"/>
<feature type="domain" description="DnaD N-terminal" evidence="1">
    <location>
        <begin position="11"/>
        <end position="107"/>
    </location>
</feature>
<gene>
    <name evidence="2" type="ORF">HWN40_05780</name>
</gene>
<dbReference type="InterPro" id="IPR036390">
    <property type="entry name" value="WH_DNA-bd_sf"/>
</dbReference>
<dbReference type="Pfam" id="PF21984">
    <property type="entry name" value="DnaD_N"/>
    <property type="match status" value="1"/>
</dbReference>
<dbReference type="Proteomes" id="UP000509594">
    <property type="component" value="Chromosome"/>
</dbReference>
<protein>
    <submittedName>
        <fullName evidence="2">MarR family transcriptional regulator</fullName>
    </submittedName>
</protein>
<evidence type="ECO:0000313" key="3">
    <source>
        <dbReference type="Proteomes" id="UP000509594"/>
    </source>
</evidence>
<dbReference type="KEGG" id="mzi:HWN40_05780"/>
<dbReference type="InterPro" id="IPR036388">
    <property type="entry name" value="WH-like_DNA-bd_sf"/>
</dbReference>
<evidence type="ECO:0000259" key="1">
    <source>
        <dbReference type="Pfam" id="PF21984"/>
    </source>
</evidence>
<sequence length="135" mass="15790">MIDFACKEFEIEAVIKCGLNLTKADLQVLKHFLQFGQNWLNTEHIAEDLGLNLSTVQRSVKKLYERNILIRSQNNMDGGGYFFVYKIRSKKEIRELIMDIVNSWVKRVDSELQAWAEETKTTDEHHKIADTSDQR</sequence>
<accession>A0A7D5I400</accession>
<name>A0A7D5I400_9EURY</name>
<reference evidence="2 3" key="1">
    <citation type="submission" date="2020-06" db="EMBL/GenBank/DDBJ databases">
        <title>Methanolobus halotolerans sp. nov., isolated from a saline lake Tus in Siberia.</title>
        <authorList>
            <person name="Shen Y."/>
            <person name="Chen S.-C."/>
            <person name="Lai M.-C."/>
            <person name="Huang H.-H."/>
            <person name="Chiu H.-H."/>
            <person name="Tang S.-L."/>
            <person name="Rogozin D.Y."/>
            <person name="Degermendzhy A.G."/>
        </authorList>
    </citation>
    <scope>NUCLEOTIDE SEQUENCE [LARGE SCALE GENOMIC DNA]</scope>
    <source>
        <strain evidence="2 3">DSM 21339</strain>
    </source>
</reference>